<dbReference type="EMBL" id="ABXY01000023">
    <property type="protein sequence ID" value="EEB20915.1"/>
    <property type="molecule type" value="Genomic_DNA"/>
</dbReference>
<sequence>MLAMPKIFDDGCVLQSGQDVPVWGWCEPWRSVTVTVQEHV</sequence>
<evidence type="ECO:0000313" key="1">
    <source>
        <dbReference type="EMBL" id="EEB20915.1"/>
    </source>
</evidence>
<organism evidence="1 2">
    <name type="scientific">Bifidobacterium catenulatum DSM 16992 = JCM 1194 = LMG 11043</name>
    <dbReference type="NCBI Taxonomy" id="566552"/>
    <lineage>
        <taxon>Bacteria</taxon>
        <taxon>Bacillati</taxon>
        <taxon>Actinomycetota</taxon>
        <taxon>Actinomycetes</taxon>
        <taxon>Bifidobacteriales</taxon>
        <taxon>Bifidobacteriaceae</taxon>
        <taxon>Bifidobacterium</taxon>
    </lineage>
</organism>
<gene>
    <name evidence="1" type="ORF">BIFCAT_01566</name>
</gene>
<proteinExistence type="predicted"/>
<evidence type="ECO:0000313" key="2">
    <source>
        <dbReference type="Proteomes" id="UP000003882"/>
    </source>
</evidence>
<accession>B6XWB2</accession>
<dbReference type="AlphaFoldDB" id="B6XWB2"/>
<reference evidence="1 2" key="1">
    <citation type="submission" date="2008-10" db="EMBL/GenBank/DDBJ databases">
        <title>Draft genome sequence of Bifidobacterium catenulatum (DSM 16992).</title>
        <authorList>
            <person name="Sudarsanam P."/>
            <person name="Ley R."/>
            <person name="Guruge J."/>
            <person name="Turnbaugh P.J."/>
            <person name="Mahowald M."/>
            <person name="Liep D."/>
            <person name="Gordon J."/>
        </authorList>
    </citation>
    <scope>NUCLEOTIDE SEQUENCE [LARGE SCALE GENOMIC DNA]</scope>
    <source>
        <strain evidence="1 2">DSM 16992</strain>
    </source>
</reference>
<protein>
    <submittedName>
        <fullName evidence="1">Uncharacterized protein</fullName>
    </submittedName>
</protein>
<dbReference type="Proteomes" id="UP000003882">
    <property type="component" value="Unassembled WGS sequence"/>
</dbReference>
<name>B6XWB2_9BIFI</name>
<reference evidence="1 2" key="2">
    <citation type="submission" date="2008-10" db="EMBL/GenBank/DDBJ databases">
        <authorList>
            <person name="Fulton L."/>
            <person name="Clifton S."/>
            <person name="Fulton B."/>
            <person name="Xu J."/>
            <person name="Minx P."/>
            <person name="Pepin K.H."/>
            <person name="Johnson M."/>
            <person name="Bhonagiri V."/>
            <person name="Nash W.E."/>
            <person name="Mardis E.R."/>
            <person name="Wilson R.K."/>
        </authorList>
    </citation>
    <scope>NUCLEOTIDE SEQUENCE [LARGE SCALE GENOMIC DNA]</scope>
    <source>
        <strain evidence="1 2">DSM 16992</strain>
    </source>
</reference>
<comment type="caution">
    <text evidence="1">The sequence shown here is derived from an EMBL/GenBank/DDBJ whole genome shotgun (WGS) entry which is preliminary data.</text>
</comment>